<dbReference type="SUPFAM" id="SSF68906">
    <property type="entry name" value="SAP domain"/>
    <property type="match status" value="1"/>
</dbReference>
<sequence>MIVEPEVIEPRSEVTELEPTIVETTSAEVTVAELEAMTYRELQAFCKENDLTATGTKIDMLARATEFAEGEPIDG</sequence>
<organism evidence="2">
    <name type="scientific">marine sediment metagenome</name>
    <dbReference type="NCBI Taxonomy" id="412755"/>
    <lineage>
        <taxon>unclassified sequences</taxon>
        <taxon>metagenomes</taxon>
        <taxon>ecological metagenomes</taxon>
    </lineage>
</organism>
<dbReference type="InterPro" id="IPR036361">
    <property type="entry name" value="SAP_dom_sf"/>
</dbReference>
<feature type="domain" description="SAP" evidence="1">
    <location>
        <begin position="34"/>
        <end position="68"/>
    </location>
</feature>
<comment type="caution">
    <text evidence="2">The sequence shown here is derived from an EMBL/GenBank/DDBJ whole genome shotgun (WGS) entry which is preliminary data.</text>
</comment>
<dbReference type="PROSITE" id="PS50800">
    <property type="entry name" value="SAP"/>
    <property type="match status" value="1"/>
</dbReference>
<evidence type="ECO:0000313" key="2">
    <source>
        <dbReference type="EMBL" id="GAF71604.1"/>
    </source>
</evidence>
<dbReference type="InterPro" id="IPR003034">
    <property type="entry name" value="SAP_dom"/>
</dbReference>
<accession>X0RRY3</accession>
<reference evidence="2" key="1">
    <citation type="journal article" date="2014" name="Front. Microbiol.">
        <title>High frequency of phylogenetically diverse reductive dehalogenase-homologous genes in deep subseafloor sedimentary metagenomes.</title>
        <authorList>
            <person name="Kawai M."/>
            <person name="Futagami T."/>
            <person name="Toyoda A."/>
            <person name="Takaki Y."/>
            <person name="Nishi S."/>
            <person name="Hori S."/>
            <person name="Arai W."/>
            <person name="Tsubouchi T."/>
            <person name="Morono Y."/>
            <person name="Uchiyama I."/>
            <person name="Ito T."/>
            <person name="Fujiyama A."/>
            <person name="Inagaki F."/>
            <person name="Takami H."/>
        </authorList>
    </citation>
    <scope>NUCLEOTIDE SEQUENCE</scope>
    <source>
        <strain evidence="2">Expedition CK06-06</strain>
    </source>
</reference>
<proteinExistence type="predicted"/>
<dbReference type="AlphaFoldDB" id="X0RRY3"/>
<dbReference type="Pfam" id="PF02037">
    <property type="entry name" value="SAP"/>
    <property type="match status" value="1"/>
</dbReference>
<protein>
    <recommendedName>
        <fullName evidence="1">SAP domain-containing protein</fullName>
    </recommendedName>
</protein>
<dbReference type="EMBL" id="BARS01004008">
    <property type="protein sequence ID" value="GAF71604.1"/>
    <property type="molecule type" value="Genomic_DNA"/>
</dbReference>
<name>X0RRY3_9ZZZZ</name>
<gene>
    <name evidence="2" type="ORF">S01H1_07810</name>
</gene>
<evidence type="ECO:0000259" key="1">
    <source>
        <dbReference type="PROSITE" id="PS50800"/>
    </source>
</evidence>